<dbReference type="InterPro" id="IPR013320">
    <property type="entry name" value="ConA-like_dom_sf"/>
</dbReference>
<feature type="region of interest" description="Disordered" evidence="3">
    <location>
        <begin position="116"/>
        <end position="150"/>
    </location>
</feature>
<evidence type="ECO:0000313" key="7">
    <source>
        <dbReference type="Proteomes" id="UP001416393"/>
    </source>
</evidence>
<comment type="caution">
    <text evidence="6">The sequence shown here is derived from an EMBL/GenBank/DDBJ whole genome shotgun (WGS) entry which is preliminary data.</text>
</comment>
<keyword evidence="1 4" id="KW-0732">Signal</keyword>
<feature type="compositionally biased region" description="Polar residues" evidence="3">
    <location>
        <begin position="129"/>
        <end position="140"/>
    </location>
</feature>
<dbReference type="InterPro" id="IPR006558">
    <property type="entry name" value="LamG-like"/>
</dbReference>
<evidence type="ECO:0000256" key="4">
    <source>
        <dbReference type="SAM" id="SignalP"/>
    </source>
</evidence>
<dbReference type="SMART" id="SM00560">
    <property type="entry name" value="LamGL"/>
    <property type="match status" value="1"/>
</dbReference>
<proteinExistence type="predicted"/>
<reference evidence="6 7" key="1">
    <citation type="submission" date="2024-01" db="EMBL/GenBank/DDBJ databases">
        <title>Mariniflexile litorale sp. nov., isolated from the shallow sediments of the Sea of Japan.</title>
        <authorList>
            <person name="Romanenko L."/>
            <person name="Bystritskaya E."/>
            <person name="Isaeva M."/>
        </authorList>
    </citation>
    <scope>NUCLEOTIDE SEQUENCE [LARGE SCALE GENOMIC DNA]</scope>
    <source>
        <strain evidence="6 7">KCTC 32427</strain>
    </source>
</reference>
<feature type="chain" id="PRO_5047339407" evidence="4">
    <location>
        <begin position="21"/>
        <end position="1443"/>
    </location>
</feature>
<keyword evidence="2" id="KW-1015">Disulfide bond</keyword>
<dbReference type="InterPro" id="IPR028974">
    <property type="entry name" value="TSP_type-3_rpt"/>
</dbReference>
<feature type="signal peptide" evidence="4">
    <location>
        <begin position="1"/>
        <end position="20"/>
    </location>
</feature>
<evidence type="ECO:0000256" key="1">
    <source>
        <dbReference type="ARBA" id="ARBA00022729"/>
    </source>
</evidence>
<accession>A0ABV0A8J4</accession>
<dbReference type="Proteomes" id="UP001416393">
    <property type="component" value="Unassembled WGS sequence"/>
</dbReference>
<protein>
    <submittedName>
        <fullName evidence="6">LamG-like jellyroll fold domain-containing protein</fullName>
    </submittedName>
</protein>
<dbReference type="Gene3D" id="2.60.120.200">
    <property type="match status" value="1"/>
</dbReference>
<evidence type="ECO:0000256" key="2">
    <source>
        <dbReference type="ARBA" id="ARBA00023157"/>
    </source>
</evidence>
<feature type="domain" description="LamG-like jellyroll fold" evidence="5">
    <location>
        <begin position="598"/>
        <end position="740"/>
    </location>
</feature>
<evidence type="ECO:0000256" key="3">
    <source>
        <dbReference type="SAM" id="MobiDB-lite"/>
    </source>
</evidence>
<evidence type="ECO:0000259" key="5">
    <source>
        <dbReference type="SMART" id="SM00560"/>
    </source>
</evidence>
<name>A0ABV0A8J4_9FLAO</name>
<sequence length="1443" mass="157260">MKTKLLVVFTILLAFNFSLAQKSNVKIKVEWTIKSFNYKVDIYDPSNKLIATICDDTQCYEKNKQTNIDDYSVTLDLGCLPNGNDYYVVLYDIKDSGWNKGSISIEVAGKEVLADDGSDASKKGKTKSFKVSGNDTSCNTPPDKDTDGDGIFDSVDLDDDNDGILDSEENNILSYGGFENVTVSNNGNNQAGQGVNATTILPWILIPGDLGSGGTPNVVRVNGGAYNYGNGGPPFDADTKTNTVGLNQHYFDINGNADIYQSFTITSTTNITYSGYFSPRDNNNTATAKISIYSGVGNNLNGATLIADTGTIAIPIQNGSSAATPWTLIQGTVTLSPGKYSYVVTMSNYSNFDEGSVKYTNSTLDTDGDGIANMFDLDSDNDGIFDAEEAGHGKPYTNGIVNGNVGTDGIPDAVQASANCRTVNYVLKESSNDADYIFNYLDLDSDGDGIPDNVEAQTTLGYISPAGSVNAFGVDKNYLTGLTPVNTDGTDSADYLDLDSDNEGGNDTTEAGITLTGIDSDYDGLDNSTDATTGYSDANGTINNPSLLPDADSDANTGGDVDFRDAVFTFINVPYNAMLYFDGVDNYLSGNSFINGLNNVTMMAWVKSNSGISINTTIAGEDVACKLWLKNGNKPMFTVRTNKHAEKSAGDCSDCSTIKFDKWHHIAGSYSSSTGLMKLYMDGVLMDTKNIGKSGNQIALSQDANNTFEIGRFSNKLTNGQYFKGDIDEVRVFNTALTDSQLQQMVYQEIENNNGSIRGTVIGKDIIDNTTKSKVPWENLIAYYPMTDIKNNKTIDYSNNDHELTLNNIETILEQTAPMPYVTGFDGNWESNSIWLHGDVWDIEDVVNSKDNGIIKISNNITTNSSIKTLGLIIDEGKTLTVNGDHEIYNSWFLNLGGTLDLMNDSQLVQTTTSDLVTSATGKLLRRQEGTSNAFRYNYWSSPVGIQGATGLIDNNAATNNTNNTAFTLNMLKDETGFNMQFASAYNQAGKISTYWLYTFKNGLTYWDWASVKPNTLLEPGVGYTQKGTGNAGLQQQYIFEGKPNNGTIIVKVTDKGGPGSVTNVSKTEYLLGNPYPSALDIHKFIDDNKGIIGGTVQLWQQWAGNSHNLNEYQGGYAHVNKLGAIRASQFTGIYGATLGTLEGTLPPERYLPIGQAFIAEIVASGNVVFNNSQRKFVKEIDAYGVVGSILSLFKSGNKQSKSSNGPEGNDNNSMKKIRLEFNSVVGPKTKRELLLGFSESTTDGFDYGYDSENIEVNNNDFNLDLEGKNMNMQAYAPITSDKAVPLNFKSSGNNTFEIKATELKNIDEDQEVYLRDNETDTYFDLRQGTAYKFSSTQGKFNKRFELVFQSKQQSLSAEEIMAPENFIYYQNTTNTLYGKKLKASIDKLAIVNIRGQTVLEFNNVSQDMLTNGMKITGVATGTYIAWFKAQTGQVFTKKFIVN</sequence>
<dbReference type="EMBL" id="JAZHYP010000002">
    <property type="protein sequence ID" value="MEN3323424.1"/>
    <property type="molecule type" value="Genomic_DNA"/>
</dbReference>
<gene>
    <name evidence="6" type="ORF">VP395_06770</name>
</gene>
<dbReference type="SUPFAM" id="SSF103647">
    <property type="entry name" value="TSP type-3 repeat"/>
    <property type="match status" value="1"/>
</dbReference>
<organism evidence="6 7">
    <name type="scientific">Mariniflexile soesokkakense</name>
    <dbReference type="NCBI Taxonomy" id="1343160"/>
    <lineage>
        <taxon>Bacteria</taxon>
        <taxon>Pseudomonadati</taxon>
        <taxon>Bacteroidota</taxon>
        <taxon>Flavobacteriia</taxon>
        <taxon>Flavobacteriales</taxon>
        <taxon>Flavobacteriaceae</taxon>
        <taxon>Mariniflexile</taxon>
    </lineage>
</organism>
<keyword evidence="7" id="KW-1185">Reference proteome</keyword>
<dbReference type="Pfam" id="PF13385">
    <property type="entry name" value="Laminin_G_3"/>
    <property type="match status" value="1"/>
</dbReference>
<evidence type="ECO:0000313" key="6">
    <source>
        <dbReference type="EMBL" id="MEN3323424.1"/>
    </source>
</evidence>
<dbReference type="RefSeq" id="WP_346240999.1">
    <property type="nucleotide sequence ID" value="NZ_JAZHYP010000002.1"/>
</dbReference>
<dbReference type="SUPFAM" id="SSF49899">
    <property type="entry name" value="Concanavalin A-like lectins/glucanases"/>
    <property type="match status" value="1"/>
</dbReference>